<keyword evidence="2" id="KW-1185">Reference proteome</keyword>
<name>A0ABS1R4R3_9SPHI</name>
<proteinExistence type="predicted"/>
<evidence type="ECO:0008006" key="3">
    <source>
        <dbReference type="Google" id="ProtNLM"/>
    </source>
</evidence>
<accession>A0ABS1R4R3</accession>
<dbReference type="EMBL" id="JAERTY010000006">
    <property type="protein sequence ID" value="MBL1409500.1"/>
    <property type="molecule type" value="Genomic_DNA"/>
</dbReference>
<organism evidence="1 2">
    <name type="scientific">Sphingobacterium faecale</name>
    <dbReference type="NCBI Taxonomy" id="2803775"/>
    <lineage>
        <taxon>Bacteria</taxon>
        <taxon>Pseudomonadati</taxon>
        <taxon>Bacteroidota</taxon>
        <taxon>Sphingobacteriia</taxon>
        <taxon>Sphingobacteriales</taxon>
        <taxon>Sphingobacteriaceae</taxon>
        <taxon>Sphingobacterium</taxon>
    </lineage>
</organism>
<comment type="caution">
    <text evidence="1">The sequence shown here is derived from an EMBL/GenBank/DDBJ whole genome shotgun (WGS) entry which is preliminary data.</text>
</comment>
<reference evidence="1 2" key="1">
    <citation type="submission" date="2021-01" db="EMBL/GenBank/DDBJ databases">
        <title>C459-1 draft genome sequence.</title>
        <authorList>
            <person name="Zhang X.-F."/>
        </authorList>
    </citation>
    <scope>NUCLEOTIDE SEQUENCE [LARGE SCALE GENOMIC DNA]</scope>
    <source>
        <strain evidence="2">C459-1</strain>
    </source>
</reference>
<dbReference type="PROSITE" id="PS51257">
    <property type="entry name" value="PROKAR_LIPOPROTEIN"/>
    <property type="match status" value="1"/>
</dbReference>
<evidence type="ECO:0000313" key="1">
    <source>
        <dbReference type="EMBL" id="MBL1409500.1"/>
    </source>
</evidence>
<sequence length="516" mass="57112">MMQRLYIFLGGMLLSMGLIFSCDYKDIGIMEVIPVSDILIDTSGIAEQQVVTSGERLKLTPPISRLGSDYKDFEYEWRLTTKPVSNFASYDIIGRGPALDKEIERMPSSDPYRLWLVVTDKSTGLIGGVIWTVMVEAPIKQGLVVADSEDGQYSDLSIIQDTLFTLDWRQVPSVSSSPAKPTEIKRNEFSRVHGKKIDGIIHSLFSQRLYQEGVYQNFLHGASATDIFRINTIDYGIVAQGKKLFYDESIKLDIVKYFQSSSVVWLSNGGKASVRQNERDNTIGYNRFGVDRPGNYYLNKHIAIHPTTGSWAVFYDETQGKFLKLGASTDVKSPPADCGLANEHFNPKSLPGYKVLGGGLGSSTEVRFVLKKDDYYGIFILTRNNASDAKRKIDISNAPNIDKAVAFVFPTDQAVIYYATPTKVYSIRMAQGEPTTYTDLYTSLYPLTGLEMLRRSGTRAVPNSERCLLAISYDGAEGRITTLPIPASGLGLGIVEANKAVTFGGFKKISAVAVQE</sequence>
<evidence type="ECO:0000313" key="2">
    <source>
        <dbReference type="Proteomes" id="UP000625283"/>
    </source>
</evidence>
<dbReference type="Proteomes" id="UP000625283">
    <property type="component" value="Unassembled WGS sequence"/>
</dbReference>
<protein>
    <recommendedName>
        <fullName evidence="3">PKD family protein</fullName>
    </recommendedName>
</protein>
<gene>
    <name evidence="1" type="ORF">JKG61_12120</name>
</gene>
<dbReference type="RefSeq" id="WP_202103257.1">
    <property type="nucleotide sequence ID" value="NZ_JAERTY010000006.1"/>
</dbReference>